<reference evidence="1 2" key="1">
    <citation type="submission" date="2021-06" db="EMBL/GenBank/DDBJ databases">
        <title>Caerostris extrusa draft genome.</title>
        <authorList>
            <person name="Kono N."/>
            <person name="Arakawa K."/>
        </authorList>
    </citation>
    <scope>NUCLEOTIDE SEQUENCE [LARGE SCALE GENOMIC DNA]</scope>
</reference>
<gene>
    <name evidence="1" type="ORF">CEXT_725541</name>
</gene>
<keyword evidence="2" id="KW-1185">Reference proteome</keyword>
<proteinExistence type="predicted"/>
<comment type="caution">
    <text evidence="1">The sequence shown here is derived from an EMBL/GenBank/DDBJ whole genome shotgun (WGS) entry which is preliminary data.</text>
</comment>
<accession>A0AAV4SAT7</accession>
<sequence>MCVHWEGSTEATIRFMISDSFRVYSMVRNACNSSNQFGDVIEASIFPRELAKCSPAKSWPSTRTIGNQKVPYLENTTGVVADPLSVLDARSERKGGVALL</sequence>
<name>A0AAV4SAT7_CAEEX</name>
<dbReference type="EMBL" id="BPLR01009398">
    <property type="protein sequence ID" value="GIY31613.1"/>
    <property type="molecule type" value="Genomic_DNA"/>
</dbReference>
<organism evidence="1 2">
    <name type="scientific">Caerostris extrusa</name>
    <name type="common">Bark spider</name>
    <name type="synonym">Caerostris bankana</name>
    <dbReference type="NCBI Taxonomy" id="172846"/>
    <lineage>
        <taxon>Eukaryota</taxon>
        <taxon>Metazoa</taxon>
        <taxon>Ecdysozoa</taxon>
        <taxon>Arthropoda</taxon>
        <taxon>Chelicerata</taxon>
        <taxon>Arachnida</taxon>
        <taxon>Araneae</taxon>
        <taxon>Araneomorphae</taxon>
        <taxon>Entelegynae</taxon>
        <taxon>Araneoidea</taxon>
        <taxon>Araneidae</taxon>
        <taxon>Caerostris</taxon>
    </lineage>
</organism>
<dbReference type="AlphaFoldDB" id="A0AAV4SAT7"/>
<dbReference type="Proteomes" id="UP001054945">
    <property type="component" value="Unassembled WGS sequence"/>
</dbReference>
<evidence type="ECO:0000313" key="2">
    <source>
        <dbReference type="Proteomes" id="UP001054945"/>
    </source>
</evidence>
<evidence type="ECO:0000313" key="1">
    <source>
        <dbReference type="EMBL" id="GIY31613.1"/>
    </source>
</evidence>
<protein>
    <submittedName>
        <fullName evidence="1">Uncharacterized protein</fullName>
    </submittedName>
</protein>